<evidence type="ECO:0000313" key="1">
    <source>
        <dbReference type="EMBL" id="MBA4646539.1"/>
    </source>
</evidence>
<organism evidence="1">
    <name type="scientific">Opuntia streptacantha</name>
    <name type="common">Prickly pear cactus</name>
    <name type="synonym">Opuntia cardona</name>
    <dbReference type="NCBI Taxonomy" id="393608"/>
    <lineage>
        <taxon>Eukaryota</taxon>
        <taxon>Viridiplantae</taxon>
        <taxon>Streptophyta</taxon>
        <taxon>Embryophyta</taxon>
        <taxon>Tracheophyta</taxon>
        <taxon>Spermatophyta</taxon>
        <taxon>Magnoliopsida</taxon>
        <taxon>eudicotyledons</taxon>
        <taxon>Gunneridae</taxon>
        <taxon>Pentapetalae</taxon>
        <taxon>Caryophyllales</taxon>
        <taxon>Cactineae</taxon>
        <taxon>Cactaceae</taxon>
        <taxon>Opuntioideae</taxon>
        <taxon>Opuntia</taxon>
    </lineage>
</organism>
<reference evidence="1" key="1">
    <citation type="journal article" date="2013" name="J. Plant Res.">
        <title>Effect of fungi and light on seed germination of three Opuntia species from semiarid lands of central Mexico.</title>
        <authorList>
            <person name="Delgado-Sanchez P."/>
            <person name="Jimenez-Bremont J.F."/>
            <person name="Guerrero-Gonzalez Mde L."/>
            <person name="Flores J."/>
        </authorList>
    </citation>
    <scope>NUCLEOTIDE SEQUENCE</scope>
    <source>
        <tissue evidence="1">Cladode</tissue>
    </source>
</reference>
<accession>A0A7C8ZLT7</accession>
<protein>
    <submittedName>
        <fullName evidence="1">Uncharacterized protein</fullName>
    </submittedName>
</protein>
<proteinExistence type="predicted"/>
<dbReference type="AlphaFoldDB" id="A0A7C8ZLT7"/>
<dbReference type="EMBL" id="GISG01146733">
    <property type="protein sequence ID" value="MBA4646539.1"/>
    <property type="molecule type" value="Transcribed_RNA"/>
</dbReference>
<sequence length="113" mass="11827">MALCLSTAVCGAHDLTTRPLSLVLSKKPVGRIKCKSGSGARCNHLALSSLGGARITHKNLIPLLSNPTAISLVCSIENNPMLPKAKYTTLPLGCESSQLRHSCLCPPPSLPPS</sequence>
<name>A0A7C8ZLT7_OPUST</name>
<reference evidence="1" key="2">
    <citation type="submission" date="2020-07" db="EMBL/GenBank/DDBJ databases">
        <authorList>
            <person name="Vera ALvarez R."/>
            <person name="Arias-Moreno D.M."/>
            <person name="Jimenez-Jacinto V."/>
            <person name="Jimenez-Bremont J.F."/>
            <person name="Swaminathan K."/>
            <person name="Moose S.P."/>
            <person name="Guerrero-Gonzalez M.L."/>
            <person name="Marino-Ramirez L."/>
            <person name="Landsman D."/>
            <person name="Rodriguez-Kessler M."/>
            <person name="Delgado-Sanchez P."/>
        </authorList>
    </citation>
    <scope>NUCLEOTIDE SEQUENCE</scope>
    <source>
        <tissue evidence="1">Cladode</tissue>
    </source>
</reference>